<name>A0A915HQU2_ROMCU</name>
<organism evidence="2 3">
    <name type="scientific">Romanomermis culicivorax</name>
    <name type="common">Nematode worm</name>
    <dbReference type="NCBI Taxonomy" id="13658"/>
    <lineage>
        <taxon>Eukaryota</taxon>
        <taxon>Metazoa</taxon>
        <taxon>Ecdysozoa</taxon>
        <taxon>Nematoda</taxon>
        <taxon>Enoplea</taxon>
        <taxon>Dorylaimia</taxon>
        <taxon>Mermithida</taxon>
        <taxon>Mermithoidea</taxon>
        <taxon>Mermithidae</taxon>
        <taxon>Romanomermis</taxon>
    </lineage>
</organism>
<feature type="region of interest" description="Disordered" evidence="1">
    <location>
        <begin position="1"/>
        <end position="59"/>
    </location>
</feature>
<feature type="compositionally biased region" description="Low complexity" evidence="1">
    <location>
        <begin position="8"/>
        <end position="19"/>
    </location>
</feature>
<evidence type="ECO:0000313" key="3">
    <source>
        <dbReference type="WBParaSite" id="nRc.2.0.1.t03825-RA"/>
    </source>
</evidence>
<reference evidence="3" key="1">
    <citation type="submission" date="2022-11" db="UniProtKB">
        <authorList>
            <consortium name="WormBaseParasite"/>
        </authorList>
    </citation>
    <scope>IDENTIFICATION</scope>
</reference>
<proteinExistence type="predicted"/>
<feature type="region of interest" description="Disordered" evidence="1">
    <location>
        <begin position="73"/>
        <end position="108"/>
    </location>
</feature>
<dbReference type="Proteomes" id="UP000887565">
    <property type="component" value="Unplaced"/>
</dbReference>
<protein>
    <submittedName>
        <fullName evidence="3">Uncharacterized protein</fullName>
    </submittedName>
</protein>
<sequence length="163" mass="17428">MTMEVDEASSASSGEESSSTTNSCELHVGSCKSRPLGPKRQIFGPHSQPISHKLKNRGSLHACRKGVATSELNRSSCCKGNPSAASINRRSRAPVRTVNSPQTPLPADVIDETMGVNCLQENATTGAVGDDEEENGSSSEASLSNDPQLQHVLKYVRRTQNHL</sequence>
<dbReference type="AlphaFoldDB" id="A0A915HQU2"/>
<dbReference type="WBParaSite" id="nRc.2.0.1.t03825-RA">
    <property type="protein sequence ID" value="nRc.2.0.1.t03825-RA"/>
    <property type="gene ID" value="nRc.2.0.1.g03825"/>
</dbReference>
<keyword evidence="2" id="KW-1185">Reference proteome</keyword>
<feature type="compositionally biased region" description="Polar residues" evidence="1">
    <location>
        <begin position="73"/>
        <end position="88"/>
    </location>
</feature>
<accession>A0A915HQU2</accession>
<feature type="region of interest" description="Disordered" evidence="1">
    <location>
        <begin position="120"/>
        <end position="149"/>
    </location>
</feature>
<evidence type="ECO:0000313" key="2">
    <source>
        <dbReference type="Proteomes" id="UP000887565"/>
    </source>
</evidence>
<evidence type="ECO:0000256" key="1">
    <source>
        <dbReference type="SAM" id="MobiDB-lite"/>
    </source>
</evidence>